<dbReference type="Proteomes" id="UP001430953">
    <property type="component" value="Unassembled WGS sequence"/>
</dbReference>
<evidence type="ECO:0000313" key="3">
    <source>
        <dbReference type="Proteomes" id="UP001430953"/>
    </source>
</evidence>
<protein>
    <submittedName>
        <fullName evidence="2">Uncharacterized protein</fullName>
    </submittedName>
</protein>
<dbReference type="EMBL" id="JADYXP020000027">
    <property type="protein sequence ID" value="KAL0099864.1"/>
    <property type="molecule type" value="Genomic_DNA"/>
</dbReference>
<feature type="region of interest" description="Disordered" evidence="1">
    <location>
        <begin position="1"/>
        <end position="29"/>
    </location>
</feature>
<organism evidence="2 3">
    <name type="scientific">Cardiocondyla obscurior</name>
    <dbReference type="NCBI Taxonomy" id="286306"/>
    <lineage>
        <taxon>Eukaryota</taxon>
        <taxon>Metazoa</taxon>
        <taxon>Ecdysozoa</taxon>
        <taxon>Arthropoda</taxon>
        <taxon>Hexapoda</taxon>
        <taxon>Insecta</taxon>
        <taxon>Pterygota</taxon>
        <taxon>Neoptera</taxon>
        <taxon>Endopterygota</taxon>
        <taxon>Hymenoptera</taxon>
        <taxon>Apocrita</taxon>
        <taxon>Aculeata</taxon>
        <taxon>Formicoidea</taxon>
        <taxon>Formicidae</taxon>
        <taxon>Myrmicinae</taxon>
        <taxon>Cardiocondyla</taxon>
    </lineage>
</organism>
<evidence type="ECO:0000256" key="1">
    <source>
        <dbReference type="SAM" id="MobiDB-lite"/>
    </source>
</evidence>
<comment type="caution">
    <text evidence="2">The sequence shown here is derived from an EMBL/GenBank/DDBJ whole genome shotgun (WGS) entry which is preliminary data.</text>
</comment>
<evidence type="ECO:0000313" key="2">
    <source>
        <dbReference type="EMBL" id="KAL0099864.1"/>
    </source>
</evidence>
<name>A0AAW2E874_9HYME</name>
<dbReference type="AlphaFoldDB" id="A0AAW2E874"/>
<accession>A0AAW2E874</accession>
<feature type="compositionally biased region" description="Basic and acidic residues" evidence="1">
    <location>
        <begin position="1"/>
        <end position="13"/>
    </location>
</feature>
<reference evidence="2 3" key="1">
    <citation type="submission" date="2023-03" db="EMBL/GenBank/DDBJ databases">
        <title>High recombination rates correlate with genetic variation in Cardiocondyla obscurior ants.</title>
        <authorList>
            <person name="Errbii M."/>
        </authorList>
    </citation>
    <scope>NUCLEOTIDE SEQUENCE [LARGE SCALE GENOMIC DNA]</scope>
    <source>
        <strain evidence="2">Alpha-2009</strain>
        <tissue evidence="2">Whole body</tissue>
    </source>
</reference>
<gene>
    <name evidence="2" type="ORF">PUN28_019944</name>
</gene>
<keyword evidence="3" id="KW-1185">Reference proteome</keyword>
<proteinExistence type="predicted"/>
<sequence>MLDHRGGRRDGWREPINNLPSAVRRRRRR</sequence>